<dbReference type="PROSITE" id="PS50966">
    <property type="entry name" value="ZF_SWIM"/>
    <property type="match status" value="1"/>
</dbReference>
<name>A0AAD6WTN6_9AGAR</name>
<proteinExistence type="predicted"/>
<evidence type="ECO:0000313" key="5">
    <source>
        <dbReference type="Proteomes" id="UP001218188"/>
    </source>
</evidence>
<organism evidence="4 5">
    <name type="scientific">Mycena alexandri</name>
    <dbReference type="NCBI Taxonomy" id="1745969"/>
    <lineage>
        <taxon>Eukaryota</taxon>
        <taxon>Fungi</taxon>
        <taxon>Dikarya</taxon>
        <taxon>Basidiomycota</taxon>
        <taxon>Agaricomycotina</taxon>
        <taxon>Agaricomycetes</taxon>
        <taxon>Agaricomycetidae</taxon>
        <taxon>Agaricales</taxon>
        <taxon>Marasmiineae</taxon>
        <taxon>Mycenaceae</taxon>
        <taxon>Mycena</taxon>
    </lineage>
</organism>
<keyword evidence="1" id="KW-0479">Metal-binding</keyword>
<keyword evidence="1" id="KW-0863">Zinc-finger</keyword>
<dbReference type="Pfam" id="PF04434">
    <property type="entry name" value="SWIM"/>
    <property type="match status" value="1"/>
</dbReference>
<keyword evidence="1" id="KW-0862">Zinc</keyword>
<evidence type="ECO:0000313" key="4">
    <source>
        <dbReference type="EMBL" id="KAJ7020574.1"/>
    </source>
</evidence>
<evidence type="ECO:0000256" key="2">
    <source>
        <dbReference type="SAM" id="MobiDB-lite"/>
    </source>
</evidence>
<evidence type="ECO:0000256" key="1">
    <source>
        <dbReference type="PROSITE-ProRule" id="PRU00325"/>
    </source>
</evidence>
<keyword evidence="5" id="KW-1185">Reference proteome</keyword>
<reference evidence="4" key="1">
    <citation type="submission" date="2023-03" db="EMBL/GenBank/DDBJ databases">
        <title>Massive genome expansion in bonnet fungi (Mycena s.s.) driven by repeated elements and novel gene families across ecological guilds.</title>
        <authorList>
            <consortium name="Lawrence Berkeley National Laboratory"/>
            <person name="Harder C.B."/>
            <person name="Miyauchi S."/>
            <person name="Viragh M."/>
            <person name="Kuo A."/>
            <person name="Thoen E."/>
            <person name="Andreopoulos B."/>
            <person name="Lu D."/>
            <person name="Skrede I."/>
            <person name="Drula E."/>
            <person name="Henrissat B."/>
            <person name="Morin E."/>
            <person name="Kohler A."/>
            <person name="Barry K."/>
            <person name="LaButti K."/>
            <person name="Morin E."/>
            <person name="Salamov A."/>
            <person name="Lipzen A."/>
            <person name="Mereny Z."/>
            <person name="Hegedus B."/>
            <person name="Baldrian P."/>
            <person name="Stursova M."/>
            <person name="Weitz H."/>
            <person name="Taylor A."/>
            <person name="Grigoriev I.V."/>
            <person name="Nagy L.G."/>
            <person name="Martin F."/>
            <person name="Kauserud H."/>
        </authorList>
    </citation>
    <scope>NUCLEOTIDE SEQUENCE</scope>
    <source>
        <strain evidence="4">CBHHK200</strain>
    </source>
</reference>
<dbReference type="Proteomes" id="UP001218188">
    <property type="component" value="Unassembled WGS sequence"/>
</dbReference>
<dbReference type="AlphaFoldDB" id="A0AAD6WTN6"/>
<sequence length="495" mass="54576">MNFEFVPYEAEHGAQPLSGGNSYENNLKWSQSLEGPAERLHQIQEIYRRDATAVDGPVDLVYSTNDDDQLAASAIMAQQGFNINARERLDNCWSHQWSRNSAKSEKYERALLMEFEMGKGVLKAIEHIEYLDSYWTTDNLWKSWSDFGRKVAASLLGCEMDGIIPTTNHLESFNGVLKRKHLRRWQNGGRRIRVDILIQVLIIHILPSIFQERRLYRDQELRLVIPKIAYLLPGAERTARANTMLSAGQIGVPTFEQAENSFKFVCYSSEALEIESDPVKYTISVGLDGVVTCTCLDFEKHGGACKHIRGALLMLKRLRASGMPIPAIPIPTSLTDAHALQTKTVIGRAEKTAGPESTERPTIRAATAVADLLREDTAGPVDPESDDDSDDAAPADFEEDVDTDASSDSGDEDDDDVGSRNLFTRCWDTAEFMEKVAGPLSATQREALSEGRGPLAAMVAQIDRLMLSPPASAPLPIPVPATQAAAVPSPFVASE</sequence>
<feature type="domain" description="SWIM-type" evidence="3">
    <location>
        <begin position="281"/>
        <end position="316"/>
    </location>
</feature>
<dbReference type="InterPro" id="IPR007527">
    <property type="entry name" value="Znf_SWIM"/>
</dbReference>
<accession>A0AAD6WTN6</accession>
<evidence type="ECO:0000259" key="3">
    <source>
        <dbReference type="PROSITE" id="PS50966"/>
    </source>
</evidence>
<feature type="region of interest" description="Disordered" evidence="2">
    <location>
        <begin position="377"/>
        <end position="420"/>
    </location>
</feature>
<gene>
    <name evidence="4" type="ORF">C8F04DRAFT_1274879</name>
</gene>
<dbReference type="GO" id="GO:0008270">
    <property type="term" value="F:zinc ion binding"/>
    <property type="evidence" value="ECO:0007669"/>
    <property type="project" value="UniProtKB-KW"/>
</dbReference>
<feature type="compositionally biased region" description="Acidic residues" evidence="2">
    <location>
        <begin position="383"/>
        <end position="416"/>
    </location>
</feature>
<comment type="caution">
    <text evidence="4">The sequence shown here is derived from an EMBL/GenBank/DDBJ whole genome shotgun (WGS) entry which is preliminary data.</text>
</comment>
<protein>
    <recommendedName>
        <fullName evidence="3">SWIM-type domain-containing protein</fullName>
    </recommendedName>
</protein>
<dbReference type="EMBL" id="JARJCM010000258">
    <property type="protein sequence ID" value="KAJ7020574.1"/>
    <property type="molecule type" value="Genomic_DNA"/>
</dbReference>